<accession>A0AAU6PHW3</accession>
<dbReference type="AlphaFoldDB" id="A0AAU6PHW3"/>
<protein>
    <submittedName>
        <fullName evidence="1">Uncharacterized protein</fullName>
    </submittedName>
</protein>
<name>A0AAU6PHW3_9GAMM</name>
<reference evidence="1" key="1">
    <citation type="submission" date="2023-10" db="EMBL/GenBank/DDBJ databases">
        <title>The first scallop-associated chemosynthetic bacterial symbiont.</title>
        <authorList>
            <person name="Lin Y.-T."/>
            <person name="Sun J."/>
            <person name="Ip J.C.-H."/>
            <person name="He X."/>
            <person name="Gao Z.-M."/>
            <person name="Perez M."/>
            <person name="Xu T."/>
            <person name="Qian P.-Y."/>
            <person name="Qiu J.-W."/>
        </authorList>
    </citation>
    <scope>NUCLEOTIDE SEQUENCE</scope>
    <source>
        <strain evidence="1">Gill1</strain>
    </source>
</reference>
<proteinExistence type="predicted"/>
<gene>
    <name evidence="1" type="ORF">Ctma_1322</name>
</gene>
<evidence type="ECO:0000313" key="1">
    <source>
        <dbReference type="EMBL" id="WXU00596.1"/>
    </source>
</evidence>
<sequence>MNDLTEFCMTIAHAKNVKGIESASCNAIKFDDGDGFVKSLTTNYAQEHKVDYIEIVEQGAILIELKDIKSKVNYLLTKKKAKEEIQESLLSNLENKFTRSLGIIQREINPNLVSIINYLVVANGTESTILDKYLPENLKKEPFVICKTDEICNKLSTLTTRICQE</sequence>
<organism evidence="1">
    <name type="scientific">Catillopecten margaritatus gill symbiont</name>
    <dbReference type="NCBI Taxonomy" id="3083288"/>
    <lineage>
        <taxon>Bacteria</taxon>
        <taxon>Pseudomonadati</taxon>
        <taxon>Pseudomonadota</taxon>
        <taxon>Gammaproteobacteria</taxon>
        <taxon>sulfur-oxidizing symbionts</taxon>
    </lineage>
</organism>
<dbReference type="EMBL" id="CP138327">
    <property type="protein sequence ID" value="WXU00596.1"/>
    <property type="molecule type" value="Genomic_DNA"/>
</dbReference>